<keyword evidence="1" id="KW-0472">Membrane</keyword>
<gene>
    <name evidence="2" type="ORF">HNI00_17910</name>
</gene>
<dbReference type="RefSeq" id="WP_316788096.1">
    <property type="nucleotide sequence ID" value="NZ_CP053540.1"/>
</dbReference>
<dbReference type="EMBL" id="CP053540">
    <property type="protein sequence ID" value="WOB44816.1"/>
    <property type="molecule type" value="Genomic_DNA"/>
</dbReference>
<feature type="transmembrane region" description="Helical" evidence="1">
    <location>
        <begin position="20"/>
        <end position="45"/>
    </location>
</feature>
<feature type="transmembrane region" description="Helical" evidence="1">
    <location>
        <begin position="51"/>
        <end position="77"/>
    </location>
</feature>
<accession>A0AA97BDW7</accession>
<dbReference type="AlphaFoldDB" id="A0AA97BDW7"/>
<organism evidence="2">
    <name type="scientific">Thermoleptolyngbya oregonensis NK1-22</name>
    <dbReference type="NCBI Taxonomy" id="2547457"/>
    <lineage>
        <taxon>Bacteria</taxon>
        <taxon>Bacillati</taxon>
        <taxon>Cyanobacteriota</taxon>
        <taxon>Cyanophyceae</taxon>
        <taxon>Oculatellales</taxon>
        <taxon>Oculatellaceae</taxon>
        <taxon>Thermoleptolyngbya</taxon>
    </lineage>
</organism>
<evidence type="ECO:0000313" key="2">
    <source>
        <dbReference type="EMBL" id="WOB44816.1"/>
    </source>
</evidence>
<dbReference type="KEGG" id="tog:HNI00_17910"/>
<keyword evidence="1" id="KW-0812">Transmembrane</keyword>
<evidence type="ECO:0000256" key="1">
    <source>
        <dbReference type="SAM" id="Phobius"/>
    </source>
</evidence>
<proteinExistence type="predicted"/>
<protein>
    <submittedName>
        <fullName evidence="2">Uncharacterized protein</fullName>
    </submittedName>
</protein>
<name>A0AA97BDW7_9CYAN</name>
<keyword evidence="1" id="KW-1133">Transmembrane helix</keyword>
<reference evidence="2" key="1">
    <citation type="submission" date="2020-05" db="EMBL/GenBank/DDBJ databases">
        <authorList>
            <person name="Zhu T."/>
            <person name="Keshari N."/>
            <person name="Lu X."/>
        </authorList>
    </citation>
    <scope>NUCLEOTIDE SEQUENCE</scope>
    <source>
        <strain evidence="2">NK1-22</strain>
    </source>
</reference>
<feature type="transmembrane region" description="Helical" evidence="1">
    <location>
        <begin position="89"/>
        <end position="111"/>
    </location>
</feature>
<sequence>MRQESRSGPSGDRPNHRQSYFFYLTWLGPLALLLGALYVFFNLFAPGWAGFFAWLLSLELVLIVHLAAAALLVGLALLLRVQGRSLDRWFWRGLAYYALLPLLGFSIALWLQGAGPAWQSVVNLFQFPVLSDWLGR</sequence>